<accession>A0ABQ6ZHX2</accession>
<evidence type="ECO:0000256" key="1">
    <source>
        <dbReference type="SAM" id="Phobius"/>
    </source>
</evidence>
<keyword evidence="1" id="KW-0472">Membrane</keyword>
<keyword evidence="1" id="KW-1133">Transmembrane helix</keyword>
<keyword evidence="1" id="KW-0812">Transmembrane</keyword>
<feature type="transmembrane region" description="Helical" evidence="1">
    <location>
        <begin position="60"/>
        <end position="79"/>
    </location>
</feature>
<reference evidence="2 3" key="1">
    <citation type="submission" date="2017-10" db="EMBL/GenBank/DDBJ databases">
        <title>Whole genome sequencing of members of genus Pseudoxanthomonas.</title>
        <authorList>
            <person name="Kumar S."/>
            <person name="Bansal K."/>
            <person name="Kaur A."/>
            <person name="Patil P."/>
            <person name="Sharma S."/>
            <person name="Patil P.B."/>
        </authorList>
    </citation>
    <scope>NUCLEOTIDE SEQUENCE [LARGE SCALE GENOMIC DNA]</scope>
    <source>
        <strain evidence="2 3">DSM 17109</strain>
    </source>
</reference>
<dbReference type="EMBL" id="PDWW01000009">
    <property type="protein sequence ID" value="KAF1725488.1"/>
    <property type="molecule type" value="Genomic_DNA"/>
</dbReference>
<comment type="caution">
    <text evidence="2">The sequence shown here is derived from an EMBL/GenBank/DDBJ whole genome shotgun (WGS) entry which is preliminary data.</text>
</comment>
<evidence type="ECO:0000313" key="3">
    <source>
        <dbReference type="Proteomes" id="UP000781710"/>
    </source>
</evidence>
<protein>
    <submittedName>
        <fullName evidence="2">Uncharacterized protein</fullName>
    </submittedName>
</protein>
<organism evidence="2 3">
    <name type="scientific">Pseudoxanthomonas japonensis</name>
    <dbReference type="NCBI Taxonomy" id="69284"/>
    <lineage>
        <taxon>Bacteria</taxon>
        <taxon>Pseudomonadati</taxon>
        <taxon>Pseudomonadota</taxon>
        <taxon>Gammaproteobacteria</taxon>
        <taxon>Lysobacterales</taxon>
        <taxon>Lysobacteraceae</taxon>
        <taxon>Pseudoxanthomonas</taxon>
    </lineage>
</organism>
<dbReference type="Proteomes" id="UP000781710">
    <property type="component" value="Unassembled WGS sequence"/>
</dbReference>
<evidence type="ECO:0000313" key="2">
    <source>
        <dbReference type="EMBL" id="KAF1725488.1"/>
    </source>
</evidence>
<dbReference type="RefSeq" id="WP_238391207.1">
    <property type="nucleotide sequence ID" value="NZ_JBHSRQ010000015.1"/>
</dbReference>
<proteinExistence type="predicted"/>
<keyword evidence="3" id="KW-1185">Reference proteome</keyword>
<feature type="transmembrane region" description="Helical" evidence="1">
    <location>
        <begin position="85"/>
        <end position="105"/>
    </location>
</feature>
<name>A0ABQ6ZHX2_9GAMM</name>
<gene>
    <name evidence="2" type="ORF">CSC78_08465</name>
</gene>
<sequence>MPPAMLAIIACYLAHLALEILPLYATPMAQFELFTPSMVVIGLYGVAMSVALWRKQPWARVWLVLTTVIAAFLLGRLLWRGVSIAQWPAVAAGILRIAVGAMLFLPSVRRWFAQRRA</sequence>
<feature type="transmembrane region" description="Helical" evidence="1">
    <location>
        <begin position="35"/>
        <end position="53"/>
    </location>
</feature>